<sequence length="260" mass="27369">MNSTETTWKLPEFTQVITEMGKVATKAGQVMADTAAQVGTNLGYGASKTGKAAWETANTVGEAAGKQGYELIEKSTQTAGEVVSAVSDNWLIKNASGLFKLDWIFAGVDKVDLEKAEESVKKLQAEYPAESPREIAHRIIVEKSTYAGGVGLVSSIVPGIALPLLAIDLVATTRLQSEMILQIASAYGLDLQEPARRGEVLAIFGLGMGGSRAVRLGLGAWRNIPLAGPVIGASTNSAMLYSLGLAACQFYESKLSSAKS</sequence>
<protein>
    <recommendedName>
        <fullName evidence="3">EcsC family protein</fullName>
    </recommendedName>
</protein>
<organism evidence="1 2">
    <name type="scientific">Floridaenema fluviatile BLCC-F154</name>
    <dbReference type="NCBI Taxonomy" id="3153640"/>
    <lineage>
        <taxon>Bacteria</taxon>
        <taxon>Bacillati</taxon>
        <taxon>Cyanobacteriota</taxon>
        <taxon>Cyanophyceae</taxon>
        <taxon>Oscillatoriophycideae</taxon>
        <taxon>Aerosakkonematales</taxon>
        <taxon>Aerosakkonemataceae</taxon>
        <taxon>Floridanema</taxon>
        <taxon>Floridanema fluviatile</taxon>
    </lineage>
</organism>
<comment type="caution">
    <text evidence="1">The sequence shown here is derived from an EMBL/GenBank/DDBJ whole genome shotgun (WGS) entry which is preliminary data.</text>
</comment>
<name>A0ABV4YAH0_9CYAN</name>
<reference evidence="1 2" key="1">
    <citation type="submission" date="2024-09" db="EMBL/GenBank/DDBJ databases">
        <title>Floridaenema gen nov. (Aerosakkonemataceae, Aerosakkonematales ord. nov., Cyanobacteria) from benthic tropical and subtropical fresh waters, with the description of four new species.</title>
        <authorList>
            <person name="Moretto J.A."/>
            <person name="Berthold D.E."/>
            <person name="Lefler F.W."/>
            <person name="Huang I.-S."/>
            <person name="Laughinghouse H. IV."/>
        </authorList>
    </citation>
    <scope>NUCLEOTIDE SEQUENCE [LARGE SCALE GENOMIC DNA]</scope>
    <source>
        <strain evidence="1 2">BLCC-F154</strain>
    </source>
</reference>
<dbReference type="EMBL" id="JBHFNS010000046">
    <property type="protein sequence ID" value="MFB2935807.1"/>
    <property type="molecule type" value="Genomic_DNA"/>
</dbReference>
<evidence type="ECO:0000313" key="1">
    <source>
        <dbReference type="EMBL" id="MFB2935807.1"/>
    </source>
</evidence>
<proteinExistence type="predicted"/>
<keyword evidence="2" id="KW-1185">Reference proteome</keyword>
<gene>
    <name evidence="1" type="ORF">ACE1B6_11190</name>
</gene>
<evidence type="ECO:0000313" key="2">
    <source>
        <dbReference type="Proteomes" id="UP001576776"/>
    </source>
</evidence>
<dbReference type="Proteomes" id="UP001576776">
    <property type="component" value="Unassembled WGS sequence"/>
</dbReference>
<accession>A0ABV4YAH0</accession>
<dbReference type="RefSeq" id="WP_413257309.1">
    <property type="nucleotide sequence ID" value="NZ_JBHFNS010000046.1"/>
</dbReference>
<evidence type="ECO:0008006" key="3">
    <source>
        <dbReference type="Google" id="ProtNLM"/>
    </source>
</evidence>